<dbReference type="InterPro" id="IPR005158">
    <property type="entry name" value="BTAD"/>
</dbReference>
<keyword evidence="2" id="KW-0902">Two-component regulatory system</keyword>
<dbReference type="PANTHER" id="PTHR35807">
    <property type="entry name" value="TRANSCRIPTIONAL REGULATOR REDD-RELATED"/>
    <property type="match status" value="1"/>
</dbReference>
<dbReference type="PANTHER" id="PTHR35807:SF1">
    <property type="entry name" value="TRANSCRIPTIONAL REGULATOR REDD"/>
    <property type="match status" value="1"/>
</dbReference>
<feature type="region of interest" description="Disordered" evidence="8">
    <location>
        <begin position="253"/>
        <end position="299"/>
    </location>
</feature>
<dbReference type="Gene3D" id="1.10.10.10">
    <property type="entry name" value="Winged helix-like DNA-binding domain superfamily/Winged helix DNA-binding domain"/>
    <property type="match status" value="1"/>
</dbReference>
<comment type="similarity">
    <text evidence="1">Belongs to the AfsR/DnrI/RedD regulatory family.</text>
</comment>
<dbReference type="Gene3D" id="1.25.40.10">
    <property type="entry name" value="Tetratricopeptide repeat domain"/>
    <property type="match status" value="1"/>
</dbReference>
<dbReference type="CDD" id="cd15831">
    <property type="entry name" value="BTAD"/>
    <property type="match status" value="1"/>
</dbReference>
<keyword evidence="3" id="KW-0805">Transcription regulation</keyword>
<evidence type="ECO:0000259" key="9">
    <source>
        <dbReference type="PROSITE" id="PS51755"/>
    </source>
</evidence>
<dbReference type="InterPro" id="IPR051677">
    <property type="entry name" value="AfsR-DnrI-RedD_regulator"/>
</dbReference>
<dbReference type="SMART" id="SM01043">
    <property type="entry name" value="BTAD"/>
    <property type="match status" value="1"/>
</dbReference>
<dbReference type="GO" id="GO:0003677">
    <property type="term" value="F:DNA binding"/>
    <property type="evidence" value="ECO:0007669"/>
    <property type="project" value="UniProtKB-UniRule"/>
</dbReference>
<keyword evidence="12" id="KW-1185">Reference proteome</keyword>
<evidence type="ECO:0000256" key="3">
    <source>
        <dbReference type="ARBA" id="ARBA00023015"/>
    </source>
</evidence>
<evidence type="ECO:0000313" key="11">
    <source>
        <dbReference type="EMBL" id="QJT06447.1"/>
    </source>
</evidence>
<dbReference type="InterPro" id="IPR036388">
    <property type="entry name" value="WH-like_DNA-bd_sf"/>
</dbReference>
<keyword evidence="5" id="KW-0804">Transcription</keyword>
<evidence type="ECO:0000313" key="10">
    <source>
        <dbReference type="EMBL" id="QJS99022.1"/>
    </source>
</evidence>
<feature type="coiled-coil region" evidence="7">
    <location>
        <begin position="301"/>
        <end position="335"/>
    </location>
</feature>
<gene>
    <name evidence="10" type="ORF">G9272_00595</name>
    <name evidence="11" type="ORF">G9272_44300</name>
</gene>
<dbReference type="AlphaFoldDB" id="A0A6M4WRV1"/>
<reference evidence="10" key="1">
    <citation type="submission" date="2020-03" db="EMBL/GenBank/DDBJ databases">
        <title>Molecular networking-based the target discovery of potent antiproliferative macrolactams: 5/6/7/16 polycyclic ansamycins and glycosylated trienomycin from Streptomyces cacaoi subsp. asoensis.</title>
        <authorList>
            <person name="Liu L.-L."/>
        </authorList>
    </citation>
    <scope>NUCLEOTIDE SEQUENCE [LARGE SCALE GENOMIC DNA]</scope>
    <source>
        <strain evidence="10">H2S5</strain>
    </source>
</reference>
<dbReference type="InterPro" id="IPR011990">
    <property type="entry name" value="TPR-like_helical_dom_sf"/>
</dbReference>
<organism evidence="10 12">
    <name type="scientific">Streptomyces asoensis</name>
    <dbReference type="NCBI Taxonomy" id="249586"/>
    <lineage>
        <taxon>Bacteria</taxon>
        <taxon>Bacillati</taxon>
        <taxon>Actinomycetota</taxon>
        <taxon>Actinomycetes</taxon>
        <taxon>Kitasatosporales</taxon>
        <taxon>Streptomycetaceae</taxon>
        <taxon>Streptomyces</taxon>
    </lineage>
</organism>
<dbReference type="GO" id="GO:0006355">
    <property type="term" value="P:regulation of DNA-templated transcription"/>
    <property type="evidence" value="ECO:0007669"/>
    <property type="project" value="InterPro"/>
</dbReference>
<protein>
    <submittedName>
        <fullName evidence="10">AfsR/SARP family transcriptional regulator</fullName>
    </submittedName>
</protein>
<dbReference type="SUPFAM" id="SSF46894">
    <property type="entry name" value="C-terminal effector domain of the bipartite response regulators"/>
    <property type="match status" value="1"/>
</dbReference>
<dbReference type="Proteomes" id="UP000502665">
    <property type="component" value="Chromosome"/>
</dbReference>
<dbReference type="InterPro" id="IPR001867">
    <property type="entry name" value="OmpR/PhoB-type_DNA-bd"/>
</dbReference>
<proteinExistence type="inferred from homology"/>
<evidence type="ECO:0000256" key="8">
    <source>
        <dbReference type="SAM" id="MobiDB-lite"/>
    </source>
</evidence>
<evidence type="ECO:0000256" key="5">
    <source>
        <dbReference type="ARBA" id="ARBA00023163"/>
    </source>
</evidence>
<feature type="compositionally biased region" description="Low complexity" evidence="8">
    <location>
        <begin position="275"/>
        <end position="285"/>
    </location>
</feature>
<dbReference type="Pfam" id="PF00486">
    <property type="entry name" value="Trans_reg_C"/>
    <property type="match status" value="1"/>
</dbReference>
<dbReference type="Pfam" id="PF03704">
    <property type="entry name" value="BTAD"/>
    <property type="match status" value="1"/>
</dbReference>
<evidence type="ECO:0000256" key="6">
    <source>
        <dbReference type="PROSITE-ProRule" id="PRU01091"/>
    </source>
</evidence>
<evidence type="ECO:0000256" key="4">
    <source>
        <dbReference type="ARBA" id="ARBA00023125"/>
    </source>
</evidence>
<name>A0A6M4WRV1_9ACTN</name>
<keyword evidence="4 6" id="KW-0238">DNA-binding</keyword>
<evidence type="ECO:0000256" key="1">
    <source>
        <dbReference type="ARBA" id="ARBA00005820"/>
    </source>
</evidence>
<dbReference type="SMART" id="SM00862">
    <property type="entry name" value="Trans_reg_C"/>
    <property type="match status" value="1"/>
</dbReference>
<dbReference type="RefSeq" id="WP_171394675.1">
    <property type="nucleotide sequence ID" value="NZ_CP049838.1"/>
</dbReference>
<accession>A0A6M4WRV1</accession>
<feature type="domain" description="OmpR/PhoB-type" evidence="9">
    <location>
        <begin position="1"/>
        <end position="101"/>
    </location>
</feature>
<dbReference type="InterPro" id="IPR016032">
    <property type="entry name" value="Sig_transdc_resp-reg_C-effctor"/>
</dbReference>
<dbReference type="EMBL" id="CP049838">
    <property type="protein sequence ID" value="QJT06447.1"/>
    <property type="molecule type" value="Genomic_DNA"/>
</dbReference>
<evidence type="ECO:0000256" key="7">
    <source>
        <dbReference type="SAM" id="Coils"/>
    </source>
</evidence>
<evidence type="ECO:0000256" key="2">
    <source>
        <dbReference type="ARBA" id="ARBA00023012"/>
    </source>
</evidence>
<evidence type="ECO:0000313" key="12">
    <source>
        <dbReference type="Proteomes" id="UP000502665"/>
    </source>
</evidence>
<keyword evidence="7" id="KW-0175">Coiled coil</keyword>
<dbReference type="PROSITE" id="PS51755">
    <property type="entry name" value="OMPR_PHOB"/>
    <property type="match status" value="1"/>
</dbReference>
<sequence>MEFGILGSVQVCDARTGQRIVPVGAKQRALLGALVAKAGQVVPCERLVDELWGEHPPANAANALHAHVARLRRLLPVPAPGPGTRRHEGLVTRPTGYVLRLGGTDTDARRFTRLAAEGRALLAADPARSARLLREALALWRGAALQGSGRGAICSAEAALLEESRLVALEALYDACLRAGHGREITGELEELTIAHPLRERFYELLMTALQRCGRQAEALLTYERARRTLVHDLGIQPGPTLRHRMQAILHHHDPDGSLDLDGPGPHPGPGGSLGLPVRPEPATGPAGGVPGRAPGDDSDVTLLREEIAWLRRRVERLAQEQQDLLGRLDRLMLREASGLT</sequence>
<dbReference type="SUPFAM" id="SSF48452">
    <property type="entry name" value="TPR-like"/>
    <property type="match status" value="1"/>
</dbReference>
<dbReference type="GO" id="GO:0000160">
    <property type="term" value="P:phosphorelay signal transduction system"/>
    <property type="evidence" value="ECO:0007669"/>
    <property type="project" value="UniProtKB-KW"/>
</dbReference>
<dbReference type="EMBL" id="CP049838">
    <property type="protein sequence ID" value="QJS99022.1"/>
    <property type="molecule type" value="Genomic_DNA"/>
</dbReference>
<feature type="DNA-binding region" description="OmpR/PhoB-type" evidence="6">
    <location>
        <begin position="1"/>
        <end position="101"/>
    </location>
</feature>